<keyword evidence="2" id="KW-1185">Reference proteome</keyword>
<feature type="non-terminal residue" evidence="1">
    <location>
        <position position="186"/>
    </location>
</feature>
<evidence type="ECO:0000313" key="1">
    <source>
        <dbReference type="EMBL" id="KPV46816.1"/>
    </source>
</evidence>
<comment type="caution">
    <text evidence="1">The sequence shown here is derived from an EMBL/GenBank/DDBJ whole genome shotgun (WGS) entry which is preliminary data.</text>
</comment>
<proteinExistence type="predicted"/>
<dbReference type="EMBL" id="LJCR01003504">
    <property type="protein sequence ID" value="KPV46816.1"/>
    <property type="molecule type" value="Genomic_DNA"/>
</dbReference>
<sequence length="186" mass="19818">MSLRFQQKLIIPADSRPLIVRTRLQASLEQTIPSRRVVSLAAPAGWGKTTALAQSAAASSLPVAWYTLDPSDRDPKLFLDYLLHSVASFVGGAAELVARLAAAQPHSLPEIFHAAALAISAARAPFVLVLDDFHVFDAPTPAGLASAGLIFDLLASVAQYASNCHLVLVSRTMPALRGLVRMVAQR</sequence>
<dbReference type="Gene3D" id="3.40.50.300">
    <property type="entry name" value="P-loop containing nucleotide triphosphate hydrolases"/>
    <property type="match status" value="1"/>
</dbReference>
<dbReference type="SUPFAM" id="SSF52540">
    <property type="entry name" value="P-loop containing nucleoside triphosphate hydrolases"/>
    <property type="match status" value="1"/>
</dbReference>
<organism evidence="1 2">
    <name type="scientific">Kouleothrix aurantiaca</name>
    <dbReference type="NCBI Taxonomy" id="186479"/>
    <lineage>
        <taxon>Bacteria</taxon>
        <taxon>Bacillati</taxon>
        <taxon>Chloroflexota</taxon>
        <taxon>Chloroflexia</taxon>
        <taxon>Chloroflexales</taxon>
        <taxon>Roseiflexineae</taxon>
        <taxon>Roseiflexaceae</taxon>
        <taxon>Kouleothrix</taxon>
    </lineage>
</organism>
<dbReference type="Proteomes" id="UP000050509">
    <property type="component" value="Unassembled WGS sequence"/>
</dbReference>
<accession>A0A0P9ESG3</accession>
<protein>
    <submittedName>
        <fullName evidence="1">Uncharacterized protein</fullName>
    </submittedName>
</protein>
<dbReference type="InterPro" id="IPR027417">
    <property type="entry name" value="P-loop_NTPase"/>
</dbReference>
<evidence type="ECO:0000313" key="2">
    <source>
        <dbReference type="Proteomes" id="UP000050509"/>
    </source>
</evidence>
<name>A0A0P9ESG3_9CHLR</name>
<gene>
    <name evidence="1" type="ORF">SE17_42975</name>
</gene>
<reference evidence="1 2" key="1">
    <citation type="submission" date="2015-09" db="EMBL/GenBank/DDBJ databases">
        <title>Draft genome sequence of Kouleothrix aurantiaca JCM 19913.</title>
        <authorList>
            <person name="Hemp J."/>
        </authorList>
    </citation>
    <scope>NUCLEOTIDE SEQUENCE [LARGE SCALE GENOMIC DNA]</scope>
    <source>
        <strain evidence="1 2">COM-B</strain>
    </source>
</reference>
<dbReference type="AlphaFoldDB" id="A0A0P9ESG3"/>